<comment type="caution">
    <text evidence="8">The sequence shown here is derived from an EMBL/GenBank/DDBJ whole genome shotgun (WGS) entry which is preliminary data.</text>
</comment>
<dbReference type="InterPro" id="IPR007627">
    <property type="entry name" value="RNA_pol_sigma70_r2"/>
</dbReference>
<name>A0A4U3M0C7_9ACTN</name>
<dbReference type="GO" id="GO:0003677">
    <property type="term" value="F:DNA binding"/>
    <property type="evidence" value="ECO:0007669"/>
    <property type="project" value="UniProtKB-KW"/>
</dbReference>
<feature type="region of interest" description="Disordered" evidence="6">
    <location>
        <begin position="75"/>
        <end position="96"/>
    </location>
</feature>
<organism evidence="8 9">
    <name type="scientific">Herbidospora galbida</name>
    <dbReference type="NCBI Taxonomy" id="2575442"/>
    <lineage>
        <taxon>Bacteria</taxon>
        <taxon>Bacillati</taxon>
        <taxon>Actinomycetota</taxon>
        <taxon>Actinomycetes</taxon>
        <taxon>Streptosporangiales</taxon>
        <taxon>Streptosporangiaceae</taxon>
        <taxon>Herbidospora</taxon>
    </lineage>
</organism>
<evidence type="ECO:0000313" key="9">
    <source>
        <dbReference type="Proteomes" id="UP000308705"/>
    </source>
</evidence>
<keyword evidence="5" id="KW-0804">Transcription</keyword>
<accession>A0A4U3M0C7</accession>
<keyword evidence="4" id="KW-0238">DNA-binding</keyword>
<evidence type="ECO:0000256" key="2">
    <source>
        <dbReference type="ARBA" id="ARBA00023015"/>
    </source>
</evidence>
<dbReference type="GO" id="GO:0016987">
    <property type="term" value="F:sigma factor activity"/>
    <property type="evidence" value="ECO:0007669"/>
    <property type="project" value="UniProtKB-KW"/>
</dbReference>
<evidence type="ECO:0000313" key="8">
    <source>
        <dbReference type="EMBL" id="TKK80686.1"/>
    </source>
</evidence>
<dbReference type="PANTHER" id="PTHR43133:SF50">
    <property type="entry name" value="ECF RNA POLYMERASE SIGMA FACTOR SIGM"/>
    <property type="match status" value="1"/>
</dbReference>
<reference evidence="8 9" key="1">
    <citation type="submission" date="2019-04" db="EMBL/GenBank/DDBJ databases">
        <title>Herbidospora sp. NEAU-GS14.nov., a novel actinomycete isolated from soil.</title>
        <authorList>
            <person name="Han L."/>
        </authorList>
    </citation>
    <scope>NUCLEOTIDE SEQUENCE [LARGE SCALE GENOMIC DNA]</scope>
    <source>
        <strain evidence="8 9">NEAU-GS14</strain>
    </source>
</reference>
<keyword evidence="9" id="KW-1185">Reference proteome</keyword>
<dbReference type="InterPro" id="IPR014284">
    <property type="entry name" value="RNA_pol_sigma-70_dom"/>
</dbReference>
<evidence type="ECO:0000256" key="6">
    <source>
        <dbReference type="SAM" id="MobiDB-lite"/>
    </source>
</evidence>
<dbReference type="SMART" id="SM00421">
    <property type="entry name" value="HTH_LUXR"/>
    <property type="match status" value="1"/>
</dbReference>
<dbReference type="RefSeq" id="WP_137251464.1">
    <property type="nucleotide sequence ID" value="NZ_SZQA01000057.1"/>
</dbReference>
<dbReference type="InterPro" id="IPR036388">
    <property type="entry name" value="WH-like_DNA-bd_sf"/>
</dbReference>
<dbReference type="InterPro" id="IPR013324">
    <property type="entry name" value="RNA_pol_sigma_r3/r4-like"/>
</dbReference>
<feature type="domain" description="HTH luxR-type" evidence="7">
    <location>
        <begin position="103"/>
        <end position="161"/>
    </location>
</feature>
<dbReference type="NCBIfam" id="TIGR02983">
    <property type="entry name" value="SigE-fam_strep"/>
    <property type="match status" value="1"/>
</dbReference>
<evidence type="ECO:0000256" key="4">
    <source>
        <dbReference type="ARBA" id="ARBA00023125"/>
    </source>
</evidence>
<dbReference type="InterPro" id="IPR000792">
    <property type="entry name" value="Tscrpt_reg_LuxR_C"/>
</dbReference>
<comment type="similarity">
    <text evidence="1">Belongs to the sigma-70 factor family. ECF subfamily.</text>
</comment>
<dbReference type="NCBIfam" id="TIGR02937">
    <property type="entry name" value="sigma70-ECF"/>
    <property type="match status" value="1"/>
</dbReference>
<dbReference type="PANTHER" id="PTHR43133">
    <property type="entry name" value="RNA POLYMERASE ECF-TYPE SIGMA FACTO"/>
    <property type="match status" value="1"/>
</dbReference>
<dbReference type="InterPro" id="IPR014325">
    <property type="entry name" value="RNA_pol_sigma-E_actinobac"/>
</dbReference>
<keyword evidence="2" id="KW-0805">Transcription regulation</keyword>
<dbReference type="CDD" id="cd06171">
    <property type="entry name" value="Sigma70_r4"/>
    <property type="match status" value="1"/>
</dbReference>
<dbReference type="OrthoDB" id="2046835at2"/>
<dbReference type="AlphaFoldDB" id="A0A4U3M0C7"/>
<keyword evidence="3" id="KW-0731">Sigma factor</keyword>
<dbReference type="InterPro" id="IPR007630">
    <property type="entry name" value="RNA_pol_sigma70_r4"/>
</dbReference>
<dbReference type="InterPro" id="IPR013325">
    <property type="entry name" value="RNA_pol_sigma_r2"/>
</dbReference>
<proteinExistence type="inferred from homology"/>
<dbReference type="EMBL" id="SZQA01000057">
    <property type="protein sequence ID" value="TKK80686.1"/>
    <property type="molecule type" value="Genomic_DNA"/>
</dbReference>
<dbReference type="Gene3D" id="1.10.1740.10">
    <property type="match status" value="1"/>
</dbReference>
<protein>
    <submittedName>
        <fullName evidence="8">SigE family RNA polymerase sigma factor</fullName>
    </submittedName>
</protein>
<dbReference type="Proteomes" id="UP000308705">
    <property type="component" value="Unassembled WGS sequence"/>
</dbReference>
<evidence type="ECO:0000259" key="7">
    <source>
        <dbReference type="SMART" id="SM00421"/>
    </source>
</evidence>
<dbReference type="Gene3D" id="1.10.10.10">
    <property type="entry name" value="Winged helix-like DNA-binding domain superfamily/Winged helix DNA-binding domain"/>
    <property type="match status" value="1"/>
</dbReference>
<dbReference type="InterPro" id="IPR039425">
    <property type="entry name" value="RNA_pol_sigma-70-like"/>
</dbReference>
<dbReference type="SUPFAM" id="SSF88659">
    <property type="entry name" value="Sigma3 and sigma4 domains of RNA polymerase sigma factors"/>
    <property type="match status" value="1"/>
</dbReference>
<evidence type="ECO:0000256" key="3">
    <source>
        <dbReference type="ARBA" id="ARBA00023082"/>
    </source>
</evidence>
<feature type="compositionally biased region" description="Basic and acidic residues" evidence="6">
    <location>
        <begin position="75"/>
        <end position="86"/>
    </location>
</feature>
<sequence>MREDDQFEKFADGRADALLRFGYVLSGDPHDAADLVQEALARLRASWHRVQRKDDPERYVRTTMTRLHLRQWRLRSRERPTADPPDRGSPPVYDETSDLGDALAALPRRQRAVIVLRYYTGLTDEEIAATLGVSRGTVRSQAFRALARLRGQLRADGFRRI</sequence>
<dbReference type="Pfam" id="PF04545">
    <property type="entry name" value="Sigma70_r4"/>
    <property type="match status" value="1"/>
</dbReference>
<evidence type="ECO:0000256" key="5">
    <source>
        <dbReference type="ARBA" id="ARBA00023163"/>
    </source>
</evidence>
<gene>
    <name evidence="8" type="ORF">FDA94_35775</name>
</gene>
<evidence type="ECO:0000256" key="1">
    <source>
        <dbReference type="ARBA" id="ARBA00010641"/>
    </source>
</evidence>
<dbReference type="GO" id="GO:0006352">
    <property type="term" value="P:DNA-templated transcription initiation"/>
    <property type="evidence" value="ECO:0007669"/>
    <property type="project" value="InterPro"/>
</dbReference>
<dbReference type="Pfam" id="PF04542">
    <property type="entry name" value="Sigma70_r2"/>
    <property type="match status" value="1"/>
</dbReference>
<dbReference type="SUPFAM" id="SSF88946">
    <property type="entry name" value="Sigma2 domain of RNA polymerase sigma factors"/>
    <property type="match status" value="1"/>
</dbReference>